<dbReference type="CDD" id="cd16396">
    <property type="entry name" value="Noc_N"/>
    <property type="match status" value="1"/>
</dbReference>
<evidence type="ECO:0000313" key="7">
    <source>
        <dbReference type="Proteomes" id="UP000030889"/>
    </source>
</evidence>
<evidence type="ECO:0000313" key="6">
    <source>
        <dbReference type="EMBL" id="KHE40400.1"/>
    </source>
</evidence>
<dbReference type="InterPro" id="IPR036086">
    <property type="entry name" value="ParB/Sulfiredoxin_sf"/>
</dbReference>
<dbReference type="Proteomes" id="UP000030889">
    <property type="component" value="Unassembled WGS sequence"/>
</dbReference>
<dbReference type="RefSeq" id="WP_035474429.1">
    <property type="nucleotide sequence ID" value="NZ_JRGF01000023.1"/>
</dbReference>
<name>A0ABR4YI80_9BACT</name>
<accession>A0ABR4YI80</accession>
<proteinExistence type="inferred from homology"/>
<dbReference type="SUPFAM" id="SSF110849">
    <property type="entry name" value="ParB/Sulfiredoxin"/>
    <property type="match status" value="1"/>
</dbReference>
<comment type="similarity">
    <text evidence="1">Belongs to the ParB family.</text>
</comment>
<dbReference type="SMART" id="SM00470">
    <property type="entry name" value="ParB"/>
    <property type="match status" value="1"/>
</dbReference>
<feature type="domain" description="ParB-like N-terminal" evidence="5">
    <location>
        <begin position="37"/>
        <end position="126"/>
    </location>
</feature>
<dbReference type="Pfam" id="PF17762">
    <property type="entry name" value="HTH_ParB"/>
    <property type="match status" value="1"/>
</dbReference>
<keyword evidence="7" id="KW-1185">Reference proteome</keyword>
<evidence type="ECO:0000256" key="3">
    <source>
        <dbReference type="SAM" id="Coils"/>
    </source>
</evidence>
<dbReference type="InterPro" id="IPR050336">
    <property type="entry name" value="Chromosome_partition/occlusion"/>
</dbReference>
<evidence type="ECO:0000256" key="4">
    <source>
        <dbReference type="SAM" id="MobiDB-lite"/>
    </source>
</evidence>
<feature type="coiled-coil region" evidence="3">
    <location>
        <begin position="346"/>
        <end position="380"/>
    </location>
</feature>
<dbReference type="SUPFAM" id="SSF109709">
    <property type="entry name" value="KorB DNA-binding domain-like"/>
    <property type="match status" value="1"/>
</dbReference>
<gene>
    <name evidence="6" type="ORF">LG35_09975</name>
</gene>
<dbReference type="Pfam" id="PF02195">
    <property type="entry name" value="ParB_N"/>
    <property type="match status" value="1"/>
</dbReference>
<comment type="caution">
    <text evidence="6">The sequence shown here is derived from an EMBL/GenBank/DDBJ whole genome shotgun (WGS) entry which is preliminary data.</text>
</comment>
<keyword evidence="2" id="KW-0159">Chromosome partition</keyword>
<evidence type="ECO:0000259" key="5">
    <source>
        <dbReference type="SMART" id="SM00470"/>
    </source>
</evidence>
<dbReference type="EMBL" id="JRGF01000023">
    <property type="protein sequence ID" value="KHE40400.1"/>
    <property type="molecule type" value="Genomic_DNA"/>
</dbReference>
<feature type="non-terminal residue" evidence="6">
    <location>
        <position position="533"/>
    </location>
</feature>
<evidence type="ECO:0000256" key="1">
    <source>
        <dbReference type="ARBA" id="ARBA00006295"/>
    </source>
</evidence>
<feature type="region of interest" description="Disordered" evidence="4">
    <location>
        <begin position="1"/>
        <end position="29"/>
    </location>
</feature>
<dbReference type="InterPro" id="IPR004437">
    <property type="entry name" value="ParB/RepB/Spo0J"/>
</dbReference>
<reference evidence="6 7" key="1">
    <citation type="submission" date="2014-09" db="EMBL/GenBank/DDBJ databases">
        <title>Alistipes sp. 627, sp. nov., a novel member of the family Rikenellaceae isolated from human faeces.</title>
        <authorList>
            <person name="Shkoporov A.N."/>
            <person name="Chaplin A.V."/>
            <person name="Motuzova O.V."/>
            <person name="Kafarskaia L.I."/>
            <person name="Khokhlova E.V."/>
            <person name="Efimov B.A."/>
        </authorList>
    </citation>
    <scope>NUCLEOTIDE SEQUENCE [LARGE SCALE GENOMIC DNA]</scope>
    <source>
        <strain evidence="6 7">627</strain>
    </source>
</reference>
<dbReference type="InterPro" id="IPR003115">
    <property type="entry name" value="ParB_N"/>
</dbReference>
<dbReference type="PANTHER" id="PTHR33375">
    <property type="entry name" value="CHROMOSOME-PARTITIONING PROTEIN PARB-RELATED"/>
    <property type="match status" value="1"/>
</dbReference>
<sequence length="533" mass="60873">MDGQRAEAGAPAETEEIQNTETVQAPTDHTPEALPTVLMDIAQLRTSPYNPRTTYEEEGIKELAATLRESGLLHPLHVRPKDGHYEIITGERRFHAAKLLGWKQIAVYVRETTDAQARDMALTENLQREDMAPMDEARAYKTLVSEGADIYTLAAKYGKSDRYIYDRLKLNDLIPAIADLLSRKMIGLGIALEVSKCEKFIQQDLYENHLKGSAEDDTPQTGWRGKGLADFRRLLQDAYTSDLTRYAFDKSDCLHCVHNTNTYDMFAETNSCGHCTDRECLQAKNAAFVLEKSRALLKVDPRIVVANCSYGYTNPVVRQNLEEEGHTVKKVGFGYRTLPAEPQAPQAEQFREAHEYEQAVERYEMQRQEYEQTLQEALQQAEAGAIRLMVSPEPTDARLIAIPVNHREKEPDFVKRLSQEKQANVERAITKTVEDTRKMMRKEQMEAPVFSAFDENVLLYCLLDALRHDHLALFGEKYRESHYLTDADKLEIVKNLTPEQRDIIRHDYIVEALSKKGESKIVGQMIMEYANIH</sequence>
<dbReference type="NCBIfam" id="TIGR00180">
    <property type="entry name" value="parB_part"/>
    <property type="match status" value="1"/>
</dbReference>
<evidence type="ECO:0000256" key="2">
    <source>
        <dbReference type="ARBA" id="ARBA00022829"/>
    </source>
</evidence>
<organism evidence="6 7">
    <name type="scientific">Alistipes inops</name>
    <dbReference type="NCBI Taxonomy" id="1501391"/>
    <lineage>
        <taxon>Bacteria</taxon>
        <taxon>Pseudomonadati</taxon>
        <taxon>Bacteroidota</taxon>
        <taxon>Bacteroidia</taxon>
        <taxon>Bacteroidales</taxon>
        <taxon>Rikenellaceae</taxon>
        <taxon>Alistipes</taxon>
    </lineage>
</organism>
<protein>
    <recommendedName>
        <fullName evidence="5">ParB-like N-terminal domain-containing protein</fullName>
    </recommendedName>
</protein>
<dbReference type="Gene3D" id="3.90.1530.30">
    <property type="match status" value="1"/>
</dbReference>
<keyword evidence="3" id="KW-0175">Coiled coil</keyword>
<dbReference type="InterPro" id="IPR041468">
    <property type="entry name" value="HTH_ParB/Spo0J"/>
</dbReference>
<dbReference type="PANTHER" id="PTHR33375:SF1">
    <property type="entry name" value="CHROMOSOME-PARTITIONING PROTEIN PARB-RELATED"/>
    <property type="match status" value="1"/>
</dbReference>
<dbReference type="Gene3D" id="1.10.10.2830">
    <property type="match status" value="1"/>
</dbReference>